<dbReference type="Proteomes" id="UP000789396">
    <property type="component" value="Unassembled WGS sequence"/>
</dbReference>
<proteinExistence type="predicted"/>
<dbReference type="AlphaFoldDB" id="A0A9N9J0T8"/>
<evidence type="ECO:0000313" key="2">
    <source>
        <dbReference type="Proteomes" id="UP000789396"/>
    </source>
</evidence>
<dbReference type="EMBL" id="CAJVPZ010039275">
    <property type="protein sequence ID" value="CAG8757123.1"/>
    <property type="molecule type" value="Genomic_DNA"/>
</dbReference>
<name>A0A9N9J0T8_9GLOM</name>
<protein>
    <submittedName>
        <fullName evidence="1">10351_t:CDS:1</fullName>
    </submittedName>
</protein>
<organism evidence="1 2">
    <name type="scientific">Racocetra fulgida</name>
    <dbReference type="NCBI Taxonomy" id="60492"/>
    <lineage>
        <taxon>Eukaryota</taxon>
        <taxon>Fungi</taxon>
        <taxon>Fungi incertae sedis</taxon>
        <taxon>Mucoromycota</taxon>
        <taxon>Glomeromycotina</taxon>
        <taxon>Glomeromycetes</taxon>
        <taxon>Diversisporales</taxon>
        <taxon>Gigasporaceae</taxon>
        <taxon>Racocetra</taxon>
    </lineage>
</organism>
<dbReference type="OrthoDB" id="2499658at2759"/>
<reference evidence="1" key="1">
    <citation type="submission" date="2021-06" db="EMBL/GenBank/DDBJ databases">
        <authorList>
            <person name="Kallberg Y."/>
            <person name="Tangrot J."/>
            <person name="Rosling A."/>
        </authorList>
    </citation>
    <scope>NUCLEOTIDE SEQUENCE</scope>
    <source>
        <strain evidence="1">IN212</strain>
    </source>
</reference>
<feature type="non-terminal residue" evidence="1">
    <location>
        <position position="1"/>
    </location>
</feature>
<keyword evidence="2" id="KW-1185">Reference proteome</keyword>
<sequence length="86" mass="10341">FVLKMSTQEEYLFILRETFNNLIKKYLESKSLNRHCKTFILQTDYDLIISILCEPNNVNLETSKDQHWIKNSFQLQELRTKTNLIT</sequence>
<evidence type="ECO:0000313" key="1">
    <source>
        <dbReference type="EMBL" id="CAG8757123.1"/>
    </source>
</evidence>
<gene>
    <name evidence="1" type="ORF">RFULGI_LOCUS14032</name>
</gene>
<comment type="caution">
    <text evidence="1">The sequence shown here is derived from an EMBL/GenBank/DDBJ whole genome shotgun (WGS) entry which is preliminary data.</text>
</comment>
<accession>A0A9N9J0T8</accession>